<dbReference type="PATRIC" id="fig|946483.4.peg.1570"/>
<dbReference type="HOGENOM" id="CLU_2680886_0_0_4"/>
<keyword evidence="2" id="KW-1185">Reference proteome</keyword>
<gene>
    <name evidence="1" type="ORF">Cenrod_1551</name>
</gene>
<sequence length="74" mass="8870">MKQTLSREHRKILEATVAQKTLRVRLRAHGRALGDSLRPDDTQAVDHLVTEIAYEHWHRMLFARFQKRPFIWHV</sequence>
<dbReference type="RefSeq" id="WP_022773391.1">
    <property type="nucleotide sequence ID" value="NC_022576.1"/>
</dbReference>
<dbReference type="EMBL" id="CP004885">
    <property type="protein sequence ID" value="AGX87636.1"/>
    <property type="molecule type" value="Genomic_DNA"/>
</dbReference>
<dbReference type="STRING" id="946483.Cenrod_1551"/>
<reference evidence="1 2" key="1">
    <citation type="journal article" date="2013" name="Genome Biol.">
        <title>Genomic analysis reveals key aspects of prokaryotic symbiosis in the phototrophic consortium "Chlorochromatium aggregatum".</title>
        <authorList>
            <person name="Liu Z."/>
            <person name="Muller J."/>
            <person name="Li T."/>
            <person name="Alvey R.M."/>
            <person name="Vogl K."/>
            <person name="Frigaard N.U."/>
            <person name="Rockwell N.C."/>
            <person name="Boyd E.S."/>
            <person name="Tomsho L.P."/>
            <person name="Schuster S.C."/>
            <person name="Henke P."/>
            <person name="Rohde M."/>
            <person name="Overmann J."/>
            <person name="Bryant D.A."/>
        </authorList>
    </citation>
    <scope>NUCLEOTIDE SEQUENCE [LARGE SCALE GENOMIC DNA]</scope>
    <source>
        <strain evidence="1">CR</strain>
    </source>
</reference>
<dbReference type="AlphaFoldDB" id="U5N7U8"/>
<accession>U5N7U8</accession>
<protein>
    <submittedName>
        <fullName evidence="1">Uncharacterized protein</fullName>
    </submittedName>
</protein>
<dbReference type="eggNOG" id="COG1002">
    <property type="taxonomic scope" value="Bacteria"/>
</dbReference>
<evidence type="ECO:0000313" key="1">
    <source>
        <dbReference type="EMBL" id="AGX87636.1"/>
    </source>
</evidence>
<dbReference type="OrthoDB" id="9782445at2"/>
<proteinExistence type="predicted"/>
<evidence type="ECO:0000313" key="2">
    <source>
        <dbReference type="Proteomes" id="UP000017184"/>
    </source>
</evidence>
<organism evidence="1 2">
    <name type="scientific">Candidatus Symbiobacter mobilis CR</name>
    <dbReference type="NCBI Taxonomy" id="946483"/>
    <lineage>
        <taxon>Bacteria</taxon>
        <taxon>Pseudomonadati</taxon>
        <taxon>Pseudomonadota</taxon>
        <taxon>Betaproteobacteria</taxon>
        <taxon>Burkholderiales</taxon>
        <taxon>Comamonadaceae</taxon>
    </lineage>
</organism>
<dbReference type="Proteomes" id="UP000017184">
    <property type="component" value="Chromosome"/>
</dbReference>
<dbReference type="KEGG" id="cbx:Cenrod_1551"/>
<name>U5N7U8_9BURK</name>